<dbReference type="Proteomes" id="UP000887580">
    <property type="component" value="Unplaced"/>
</dbReference>
<organism evidence="1 2">
    <name type="scientific">Panagrolaimus sp. PS1159</name>
    <dbReference type="NCBI Taxonomy" id="55785"/>
    <lineage>
        <taxon>Eukaryota</taxon>
        <taxon>Metazoa</taxon>
        <taxon>Ecdysozoa</taxon>
        <taxon>Nematoda</taxon>
        <taxon>Chromadorea</taxon>
        <taxon>Rhabditida</taxon>
        <taxon>Tylenchina</taxon>
        <taxon>Panagrolaimomorpha</taxon>
        <taxon>Panagrolaimoidea</taxon>
        <taxon>Panagrolaimidae</taxon>
        <taxon>Panagrolaimus</taxon>
    </lineage>
</organism>
<name>A0AC35FH20_9BILA</name>
<accession>A0AC35FH20</accession>
<evidence type="ECO:0000313" key="1">
    <source>
        <dbReference type="Proteomes" id="UP000887580"/>
    </source>
</evidence>
<reference evidence="2" key="1">
    <citation type="submission" date="2022-11" db="UniProtKB">
        <authorList>
            <consortium name="WormBaseParasite"/>
        </authorList>
    </citation>
    <scope>IDENTIFICATION</scope>
</reference>
<proteinExistence type="predicted"/>
<protein>
    <submittedName>
        <fullName evidence="2">Uncharacterized protein</fullName>
    </submittedName>
</protein>
<evidence type="ECO:0000313" key="2">
    <source>
        <dbReference type="WBParaSite" id="PS1159_v2.g17288.t1"/>
    </source>
</evidence>
<sequence length="551" mass="62225">MVVHVGVTLTEGELYYFDENEQRTDQMNIMKVTPDEPEKLNSVFEEIKTKTNGKQLGYLCFTVYSAYSNDMRKQLIEEGLKYGFKNVEMINNSEALYIYTMSQIKHVLSNGEIIWIHGCNNDDHLSYFQVWEIIDHKGVFIGCWGANSSKLSDLKFVVKASQLGKGPNIVLYSEKIDTSRFNIVFPDCQVLMITKENSDSKGSLVKARISAGDNRLAQLDALNHTTDDITLKLIQNSQLNRKRKNRMIKSYECGQQLPLFFSQKIKKTNFGTLEVASWSECLNGFVTPETVAADLLQYIKCKAEEFQGKPLTNVVITVPAAFNEAQKNATLEAAKIAGCEKVELLPEPIAAAFAYFHDRPISNNSKVLVFDLGGGTLDVCIFNIKNGKIHILSNTGDSKFGGRDFDTVLNYHFKNILYTKYGISVADSKKYLLMTKCEEIKEMLSECNSANLDIDYFDGNQDGFIPITREEFEKMTELLLNKVRNTIQSALYHSKYTANQINKILQVGGGSRMPMMKNLLYKIFPNAKHCCEVHPDEVVAIGAAHFARNTF</sequence>
<dbReference type="WBParaSite" id="PS1159_v2.g17288.t1">
    <property type="protein sequence ID" value="PS1159_v2.g17288.t1"/>
    <property type="gene ID" value="PS1159_v2.g17288"/>
</dbReference>